<feature type="transmembrane region" description="Helical" evidence="1">
    <location>
        <begin position="159"/>
        <end position="177"/>
    </location>
</feature>
<dbReference type="Pfam" id="PF04976">
    <property type="entry name" value="DmsC"/>
    <property type="match status" value="1"/>
</dbReference>
<comment type="caution">
    <text evidence="2">The sequence shown here is derived from an EMBL/GenBank/DDBJ whole genome shotgun (WGS) entry which is preliminary data.</text>
</comment>
<name>A0ABT2X0H7_9RHOB</name>
<evidence type="ECO:0000256" key="1">
    <source>
        <dbReference type="SAM" id="Phobius"/>
    </source>
</evidence>
<keyword evidence="2" id="KW-0560">Oxidoreductase</keyword>
<reference evidence="2 3" key="1">
    <citation type="submission" date="2022-10" db="EMBL/GenBank/DDBJ databases">
        <title>Defluviimonas sp. nov., isolated from ocean surface sediments.</title>
        <authorList>
            <person name="He W."/>
            <person name="Wang L."/>
            <person name="Zhang D.-F."/>
        </authorList>
    </citation>
    <scope>NUCLEOTIDE SEQUENCE [LARGE SCALE GENOMIC DNA]</scope>
    <source>
        <strain evidence="2 3">WL0024</strain>
    </source>
</reference>
<dbReference type="PANTHER" id="PTHR38095:SF1">
    <property type="entry name" value="ANAEROBIC DIMETHYL SULFOXIDE REDUCTASE CHAIN YNFH"/>
    <property type="match status" value="1"/>
</dbReference>
<feature type="transmembrane region" description="Helical" evidence="1">
    <location>
        <begin position="37"/>
        <end position="59"/>
    </location>
</feature>
<gene>
    <name evidence="2" type="ORF">OEZ60_00670</name>
</gene>
<organism evidence="2 3">
    <name type="scientific">Albidovulum salinarum</name>
    <dbReference type="NCBI Taxonomy" id="2984153"/>
    <lineage>
        <taxon>Bacteria</taxon>
        <taxon>Pseudomonadati</taxon>
        <taxon>Pseudomonadota</taxon>
        <taxon>Alphaproteobacteria</taxon>
        <taxon>Rhodobacterales</taxon>
        <taxon>Paracoccaceae</taxon>
        <taxon>Albidovulum</taxon>
    </lineage>
</organism>
<dbReference type="EC" id="1.8.5.3" evidence="2"/>
<dbReference type="InterPro" id="IPR007059">
    <property type="entry name" value="DmsC"/>
</dbReference>
<feature type="transmembrane region" description="Helical" evidence="1">
    <location>
        <begin position="135"/>
        <end position="153"/>
    </location>
</feature>
<keyword evidence="1" id="KW-0472">Membrane</keyword>
<keyword evidence="3" id="KW-1185">Reference proteome</keyword>
<keyword evidence="1" id="KW-1133">Transmembrane helix</keyword>
<dbReference type="EMBL" id="JAOVQO010000001">
    <property type="protein sequence ID" value="MCU9846517.1"/>
    <property type="molecule type" value="Genomic_DNA"/>
</dbReference>
<dbReference type="RefSeq" id="WP_263332179.1">
    <property type="nucleotide sequence ID" value="NZ_JAOVQO010000001.1"/>
</dbReference>
<keyword evidence="1" id="KW-0812">Transmembrane</keyword>
<sequence>MHPAPSVIVFTVLSGAGFGLLAFLGLGAVAVTGWAALLLWGLGYALAGIGLLASAFHLGNPQRALRAFTQWRTSWLSREAWAAVVSLALLAPVALAAVFGAEPPAALGVLGALSCLVTIAATSMIYTQLKTIPRWNFWTTPALFMGFALAAGAMLSGRAVLAALLCLALGLLLVAAFRLGDGRFAAVGASLGSATGLGSVGSVRQFAPAHTGSNYLLREMIHDVGRKHAARLRMIAVVAAGLLPAVILLVLPASVATVALAALVHLAGAFAARWLFFAEAEHVVGLYYGRR</sequence>
<proteinExistence type="predicted"/>
<evidence type="ECO:0000313" key="3">
    <source>
        <dbReference type="Proteomes" id="UP001209535"/>
    </source>
</evidence>
<feature type="transmembrane region" description="Helical" evidence="1">
    <location>
        <begin position="105"/>
        <end position="126"/>
    </location>
</feature>
<dbReference type="PANTHER" id="PTHR38095">
    <property type="entry name" value="ANAEROBIC DIMETHYL SULFOXIDE REDUCTASE CHAIN YNFH"/>
    <property type="match status" value="1"/>
</dbReference>
<evidence type="ECO:0000313" key="2">
    <source>
        <dbReference type="EMBL" id="MCU9846517.1"/>
    </source>
</evidence>
<accession>A0ABT2X0H7</accession>
<protein>
    <submittedName>
        <fullName evidence="2">Dimethyl sulfoxide reductase anchor subunit</fullName>
        <ecNumber evidence="2">1.8.5.3</ecNumber>
    </submittedName>
</protein>
<dbReference type="Proteomes" id="UP001209535">
    <property type="component" value="Unassembled WGS sequence"/>
</dbReference>
<dbReference type="GO" id="GO:0016491">
    <property type="term" value="F:oxidoreductase activity"/>
    <property type="evidence" value="ECO:0007669"/>
    <property type="project" value="UniProtKB-KW"/>
</dbReference>
<feature type="transmembrane region" description="Helical" evidence="1">
    <location>
        <begin position="80"/>
        <end position="99"/>
    </location>
</feature>
<feature type="transmembrane region" description="Helical" evidence="1">
    <location>
        <begin position="235"/>
        <end position="264"/>
    </location>
</feature>
<feature type="transmembrane region" description="Helical" evidence="1">
    <location>
        <begin position="7"/>
        <end position="31"/>
    </location>
</feature>